<dbReference type="Pfam" id="PF00046">
    <property type="entry name" value="Homeodomain"/>
    <property type="match status" value="1"/>
</dbReference>
<dbReference type="InterPro" id="IPR043562">
    <property type="entry name" value="RAX/RAX2"/>
</dbReference>
<comment type="caution">
    <text evidence="9">The sequence shown here is derived from an EMBL/GenBank/DDBJ whole genome shotgun (WGS) entry which is preliminary data.</text>
</comment>
<organism evidence="9 10">
    <name type="scientific">Elysia chlorotica</name>
    <name type="common">Eastern emerald elysia</name>
    <name type="synonym">Sea slug</name>
    <dbReference type="NCBI Taxonomy" id="188477"/>
    <lineage>
        <taxon>Eukaryota</taxon>
        <taxon>Metazoa</taxon>
        <taxon>Spiralia</taxon>
        <taxon>Lophotrochozoa</taxon>
        <taxon>Mollusca</taxon>
        <taxon>Gastropoda</taxon>
        <taxon>Heterobranchia</taxon>
        <taxon>Euthyneura</taxon>
        <taxon>Panpulmonata</taxon>
        <taxon>Sacoglossa</taxon>
        <taxon>Placobranchoidea</taxon>
        <taxon>Plakobranchidae</taxon>
        <taxon>Elysia</taxon>
    </lineage>
</organism>
<dbReference type="InterPro" id="IPR009057">
    <property type="entry name" value="Homeodomain-like_sf"/>
</dbReference>
<name>A0A3S0ZJC1_ELYCH</name>
<dbReference type="Gene3D" id="1.10.10.60">
    <property type="entry name" value="Homeodomain-like"/>
    <property type="match status" value="1"/>
</dbReference>
<keyword evidence="4 5" id="KW-0539">Nucleus</keyword>
<keyword evidence="2 5" id="KW-0238">DNA-binding</keyword>
<dbReference type="GO" id="GO:0000978">
    <property type="term" value="F:RNA polymerase II cis-regulatory region sequence-specific DNA binding"/>
    <property type="evidence" value="ECO:0007669"/>
    <property type="project" value="TreeGrafter"/>
</dbReference>
<gene>
    <name evidence="9" type="ORF">EGW08_013162</name>
</gene>
<dbReference type="GO" id="GO:0000981">
    <property type="term" value="F:DNA-binding transcription factor activity, RNA polymerase II-specific"/>
    <property type="evidence" value="ECO:0007669"/>
    <property type="project" value="InterPro"/>
</dbReference>
<dbReference type="SUPFAM" id="SSF46689">
    <property type="entry name" value="Homeodomain-like"/>
    <property type="match status" value="1"/>
</dbReference>
<feature type="DNA-binding region" description="Homeobox" evidence="5">
    <location>
        <begin position="342"/>
        <end position="401"/>
    </location>
</feature>
<feature type="region of interest" description="Disordered" evidence="7">
    <location>
        <begin position="1"/>
        <end position="87"/>
    </location>
</feature>
<feature type="compositionally biased region" description="Polar residues" evidence="7">
    <location>
        <begin position="24"/>
        <end position="41"/>
    </location>
</feature>
<keyword evidence="10" id="KW-1185">Reference proteome</keyword>
<protein>
    <recommendedName>
        <fullName evidence="8">Homeobox domain-containing protein</fullName>
    </recommendedName>
</protein>
<dbReference type="STRING" id="188477.A0A3S0ZJC1"/>
<dbReference type="InterPro" id="IPR001356">
    <property type="entry name" value="HD"/>
</dbReference>
<accession>A0A3S0ZJC1</accession>
<evidence type="ECO:0000256" key="5">
    <source>
        <dbReference type="PROSITE-ProRule" id="PRU00108"/>
    </source>
</evidence>
<dbReference type="SMART" id="SM00389">
    <property type="entry name" value="HOX"/>
    <property type="match status" value="1"/>
</dbReference>
<dbReference type="PROSITE" id="PS50071">
    <property type="entry name" value="HOMEOBOX_2"/>
    <property type="match status" value="1"/>
</dbReference>
<feature type="domain" description="Homeobox" evidence="8">
    <location>
        <begin position="340"/>
        <end position="400"/>
    </location>
</feature>
<evidence type="ECO:0000313" key="10">
    <source>
        <dbReference type="Proteomes" id="UP000271974"/>
    </source>
</evidence>
<proteinExistence type="predicted"/>
<dbReference type="Proteomes" id="UP000271974">
    <property type="component" value="Unassembled WGS sequence"/>
</dbReference>
<sequence length="619" mass="67742">MLVDMSEPKTDKLFRPFESCASPARSNSQSYEEQDMPSDTSELPDVTPDPDIRNKLPSDCPRKQPEADPDDSGSSSSLSYDPERTPILKKNVSVMRDDTGNLPMNPPQFDLCVQNELQAEPAVSEREAEEATDFGPSIPLAKIDPPPCHSQCQCCAQFCTNFTKSFHSGHVHLKRDKHPRNNSLSPSSIYTHHQAGGSSNSPERTFHAISTTDSAEPDTRQYFHLKHLHKLRDLSHIVRQNSGQSYGGVHGPHTGLRRETGSPSPDKTIGVRDEVFGDSGRPLDTSFGPNEDRHHRVHHRDLDISEHRRRLSEDSVGEDRDGTTSEGEEITFDFEAEMAKKQRRNRTTFTPEQLSELERMFSVNMYPDCSTREDIAGTTGLLEARVQVWFQNRRAKHRKYIKVTTERFPPGSSPAAAMASSLTTPGLRHGIQGFSSLAEHQAAMAAAAAVGLPNLGGGYPGFGYPLSPLLQSPGIFNVACVPPVYAHAHALLQQQQSRQGIPELVHARGSMGSPVVSAAAMAAAASAMSSPRHSVASMTASALPASLLAHLKSFHYQPLDYRPPARLSPGGPDSPPSSDSDKSSKEPALLAQGESLFPRRQLLKQTACIPVENNKVVEH</sequence>
<evidence type="ECO:0000256" key="2">
    <source>
        <dbReference type="ARBA" id="ARBA00023125"/>
    </source>
</evidence>
<evidence type="ECO:0000256" key="7">
    <source>
        <dbReference type="SAM" id="MobiDB-lite"/>
    </source>
</evidence>
<feature type="region of interest" description="Disordered" evidence="7">
    <location>
        <begin position="562"/>
        <end position="596"/>
    </location>
</feature>
<keyword evidence="3 5" id="KW-0371">Homeobox</keyword>
<dbReference type="OrthoDB" id="3225452at2759"/>
<evidence type="ECO:0000256" key="1">
    <source>
        <dbReference type="ARBA" id="ARBA00004123"/>
    </source>
</evidence>
<evidence type="ECO:0000259" key="8">
    <source>
        <dbReference type="PROSITE" id="PS50071"/>
    </source>
</evidence>
<dbReference type="GO" id="GO:0005634">
    <property type="term" value="C:nucleus"/>
    <property type="evidence" value="ECO:0007669"/>
    <property type="project" value="UniProtKB-SubCell"/>
</dbReference>
<dbReference type="PANTHER" id="PTHR46271:SF4">
    <property type="entry name" value="HOMEOBOX PROTEIN, PUTATIVE-RELATED"/>
    <property type="match status" value="1"/>
</dbReference>
<dbReference type="AlphaFoldDB" id="A0A3S0ZJC1"/>
<dbReference type="GO" id="GO:0045944">
    <property type="term" value="P:positive regulation of transcription by RNA polymerase II"/>
    <property type="evidence" value="ECO:0007669"/>
    <property type="project" value="InterPro"/>
</dbReference>
<feature type="region of interest" description="Disordered" evidence="7">
    <location>
        <begin position="173"/>
        <end position="203"/>
    </location>
</feature>
<comment type="subcellular location">
    <subcellularLocation>
        <location evidence="1 5 6">Nucleus</location>
    </subcellularLocation>
</comment>
<dbReference type="CDD" id="cd00086">
    <property type="entry name" value="homeodomain"/>
    <property type="match status" value="1"/>
</dbReference>
<dbReference type="FunFam" id="1.10.10.60:FF:000679">
    <property type="entry name" value="Homeobox protein aristaless"/>
    <property type="match status" value="1"/>
</dbReference>
<reference evidence="9 10" key="1">
    <citation type="submission" date="2019-01" db="EMBL/GenBank/DDBJ databases">
        <title>A draft genome assembly of the solar-powered sea slug Elysia chlorotica.</title>
        <authorList>
            <person name="Cai H."/>
            <person name="Li Q."/>
            <person name="Fang X."/>
            <person name="Li J."/>
            <person name="Curtis N.E."/>
            <person name="Altenburger A."/>
            <person name="Shibata T."/>
            <person name="Feng M."/>
            <person name="Maeda T."/>
            <person name="Schwartz J.A."/>
            <person name="Shigenobu S."/>
            <person name="Lundholm N."/>
            <person name="Nishiyama T."/>
            <person name="Yang H."/>
            <person name="Hasebe M."/>
            <person name="Li S."/>
            <person name="Pierce S.K."/>
            <person name="Wang J."/>
        </authorList>
    </citation>
    <scope>NUCLEOTIDE SEQUENCE [LARGE SCALE GENOMIC DNA]</scope>
    <source>
        <strain evidence="9">EC2010</strain>
        <tissue evidence="9">Whole organism of an adult</tissue>
    </source>
</reference>
<feature type="compositionally biased region" description="Polar residues" evidence="7">
    <location>
        <begin position="181"/>
        <end position="203"/>
    </location>
</feature>
<feature type="compositionally biased region" description="Basic and acidic residues" evidence="7">
    <location>
        <begin position="1"/>
        <end position="15"/>
    </location>
</feature>
<feature type="compositionally biased region" description="Basic and acidic residues" evidence="7">
    <location>
        <begin position="290"/>
        <end position="323"/>
    </location>
</feature>
<evidence type="ECO:0000256" key="6">
    <source>
        <dbReference type="RuleBase" id="RU000682"/>
    </source>
</evidence>
<dbReference type="PANTHER" id="PTHR46271">
    <property type="entry name" value="HOMEOBOX PROTEIN, PUTATIVE-RELATED"/>
    <property type="match status" value="1"/>
</dbReference>
<dbReference type="EMBL" id="RQTK01000472">
    <property type="protein sequence ID" value="RUS79076.1"/>
    <property type="molecule type" value="Genomic_DNA"/>
</dbReference>
<feature type="compositionally biased region" description="Basic and acidic residues" evidence="7">
    <location>
        <begin position="50"/>
        <end position="66"/>
    </location>
</feature>
<dbReference type="InterPro" id="IPR017970">
    <property type="entry name" value="Homeobox_CS"/>
</dbReference>
<evidence type="ECO:0000256" key="3">
    <source>
        <dbReference type="ARBA" id="ARBA00023155"/>
    </source>
</evidence>
<evidence type="ECO:0000313" key="9">
    <source>
        <dbReference type="EMBL" id="RUS79076.1"/>
    </source>
</evidence>
<dbReference type="PROSITE" id="PS00027">
    <property type="entry name" value="HOMEOBOX_1"/>
    <property type="match status" value="1"/>
</dbReference>
<evidence type="ECO:0000256" key="4">
    <source>
        <dbReference type="ARBA" id="ARBA00023242"/>
    </source>
</evidence>
<feature type="region of interest" description="Disordered" evidence="7">
    <location>
        <begin position="244"/>
        <end position="326"/>
    </location>
</feature>